<keyword evidence="10" id="KW-0963">Cytoplasm</keyword>
<evidence type="ECO:0000256" key="10">
    <source>
        <dbReference type="HAMAP-Rule" id="MF_00318"/>
    </source>
</evidence>
<dbReference type="SUPFAM" id="SSF54826">
    <property type="entry name" value="Enolase N-terminal domain-like"/>
    <property type="match status" value="1"/>
</dbReference>
<comment type="caution">
    <text evidence="13">The sequence shown here is derived from an EMBL/GenBank/DDBJ whole genome shotgun (WGS) entry which is preliminary data.</text>
</comment>
<comment type="pathway">
    <text evidence="1 10">Carbohydrate degradation; glycolysis; pyruvate from D-glyceraldehyde 3-phosphate: step 4/5.</text>
</comment>
<feature type="binding site" evidence="10">
    <location>
        <position position="313"/>
    </location>
    <ligand>
        <name>Mg(2+)</name>
        <dbReference type="ChEBI" id="CHEBI:18420"/>
    </ligand>
</feature>
<dbReference type="PRINTS" id="PR00148">
    <property type="entry name" value="ENOLASE"/>
</dbReference>
<feature type="binding site" evidence="10">
    <location>
        <position position="242"/>
    </location>
    <ligand>
        <name>Mg(2+)</name>
        <dbReference type="ChEBI" id="CHEBI:18420"/>
    </ligand>
</feature>
<comment type="catalytic activity">
    <reaction evidence="10">
        <text>(2R)-2-phosphoglycerate = phosphoenolpyruvate + H2O</text>
        <dbReference type="Rhea" id="RHEA:10164"/>
        <dbReference type="ChEBI" id="CHEBI:15377"/>
        <dbReference type="ChEBI" id="CHEBI:58289"/>
        <dbReference type="ChEBI" id="CHEBI:58702"/>
        <dbReference type="EC" id="4.2.1.11"/>
    </reaction>
</comment>
<evidence type="ECO:0000259" key="12">
    <source>
        <dbReference type="SMART" id="SM01193"/>
    </source>
</evidence>
<feature type="binding site" evidence="10">
    <location>
        <position position="367"/>
    </location>
    <ligand>
        <name>(2R)-2-phosphoglycerate</name>
        <dbReference type="ChEBI" id="CHEBI:58289"/>
    </ligand>
</feature>
<dbReference type="HAMAP" id="MF_00318">
    <property type="entry name" value="Enolase"/>
    <property type="match status" value="1"/>
</dbReference>
<feature type="domain" description="Enolase N-terminal" evidence="12">
    <location>
        <begin position="4"/>
        <end position="134"/>
    </location>
</feature>
<gene>
    <name evidence="10 13" type="primary">eno</name>
    <name evidence="13" type="ORF">PPG34_16730</name>
</gene>
<dbReference type="SMART" id="SM01193">
    <property type="entry name" value="Enolase_N"/>
    <property type="match status" value="1"/>
</dbReference>
<feature type="binding site" evidence="10">
    <location>
        <position position="368"/>
    </location>
    <ligand>
        <name>(2R)-2-phosphoglycerate</name>
        <dbReference type="ChEBI" id="CHEBI:58289"/>
    </ligand>
</feature>
<dbReference type="PANTHER" id="PTHR11902:SF1">
    <property type="entry name" value="ENOLASE"/>
    <property type="match status" value="1"/>
</dbReference>
<dbReference type="InterPro" id="IPR020809">
    <property type="entry name" value="Enolase_CS"/>
</dbReference>
<sequence>MSAIQDVKGRAILDSRGTPTVEVDVQLSSGAWGRAAVPSGASTGTREALELRDKDPKKWLGKGVTKALTSISKTLAPKLKGMNALDQTAVDSAMIALDGTKGKSRLGANALLGVSLAVARAAAAETKQSLYRYIGGANARELPVPMMNIINGGSHADNGLDLQEFMIMPVGASRFSDALRMGTEIFHHLKAVLKAKGLSTAVGDEGGFAPALKSNEDALAVITDAIRKAGYKPGQDVVLALDAAASEFYGKKGYVLQAEGGVAKSALQMTEFYEGLVNRYPIVSIEDGLNEDDWKGWKQLTDRLGNRVQLVGDDLFVTNVEYLAKGIREKSGTAILIKVNQIGTLTETLETVEMAKRAGYGVIISHRSGETEDTTIADLAVALNAGQIKTGSLSRTDRLAKYNQLLRIEEELGKAAQYRGRQAIQTRSGSC</sequence>
<dbReference type="SFLD" id="SFLDG00178">
    <property type="entry name" value="enolase"/>
    <property type="match status" value="1"/>
</dbReference>
<dbReference type="InterPro" id="IPR029017">
    <property type="entry name" value="Enolase-like_N"/>
</dbReference>
<accession>A0ABU3KC19</accession>
<evidence type="ECO:0000256" key="5">
    <source>
        <dbReference type="ARBA" id="ARBA00022525"/>
    </source>
</evidence>
<dbReference type="Pfam" id="PF03952">
    <property type="entry name" value="Enolase_N"/>
    <property type="match status" value="1"/>
</dbReference>
<evidence type="ECO:0000256" key="8">
    <source>
        <dbReference type="ARBA" id="ARBA00023239"/>
    </source>
</evidence>
<evidence type="ECO:0000256" key="3">
    <source>
        <dbReference type="ARBA" id="ARBA00012058"/>
    </source>
</evidence>
<dbReference type="InterPro" id="IPR000941">
    <property type="entry name" value="Enolase"/>
</dbReference>
<dbReference type="Pfam" id="PF00113">
    <property type="entry name" value="Enolase_C"/>
    <property type="match status" value="1"/>
</dbReference>
<dbReference type="PANTHER" id="PTHR11902">
    <property type="entry name" value="ENOLASE"/>
    <property type="match status" value="1"/>
</dbReference>
<comment type="function">
    <text evidence="9 10">Catalyzes the reversible conversion of 2-phosphoglycerate (2-PG) into phosphoenolpyruvate (PEP). It is essential for the degradation of carbohydrates via glycolysis.</text>
</comment>
<dbReference type="GO" id="GO:0004634">
    <property type="term" value="F:phosphopyruvate hydratase activity"/>
    <property type="evidence" value="ECO:0007669"/>
    <property type="project" value="UniProtKB-EC"/>
</dbReference>
<comment type="similarity">
    <text evidence="2 10">Belongs to the enolase family.</text>
</comment>
<dbReference type="SFLD" id="SFLDF00002">
    <property type="entry name" value="enolase"/>
    <property type="match status" value="1"/>
</dbReference>
<reference evidence="13 14" key="1">
    <citation type="journal article" date="2023" name="ISME J.">
        <title>Cultivation and genomic characterization of novel and ubiquitous marine nitrite-oxidizing bacteria from the Nitrospirales.</title>
        <authorList>
            <person name="Mueller A.J."/>
            <person name="Daebeler A."/>
            <person name="Herbold C.W."/>
            <person name="Kirkegaard R.H."/>
            <person name="Daims H."/>
        </authorList>
    </citation>
    <scope>NUCLEOTIDE SEQUENCE [LARGE SCALE GENOMIC DNA]</scope>
    <source>
        <strain evidence="13 14">EB</strain>
    </source>
</reference>
<evidence type="ECO:0000256" key="9">
    <source>
        <dbReference type="ARBA" id="ARBA00045763"/>
    </source>
</evidence>
<feature type="binding site" evidence="10">
    <location>
        <position position="163"/>
    </location>
    <ligand>
        <name>(2R)-2-phosphoglycerate</name>
        <dbReference type="ChEBI" id="CHEBI:58289"/>
    </ligand>
</feature>
<keyword evidence="10" id="KW-0479">Metal-binding</keyword>
<comment type="subcellular location">
    <subcellularLocation>
        <location evidence="10">Cytoplasm</location>
    </subcellularLocation>
    <subcellularLocation>
        <location evidence="10">Secreted</location>
    </subcellularLocation>
    <subcellularLocation>
        <location evidence="10">Cell surface</location>
    </subcellularLocation>
    <text evidence="10">Fractions of enolase are present in both the cytoplasm and on the cell surface.</text>
</comment>
<feature type="active site" description="Proton donor" evidence="10">
    <location>
        <position position="205"/>
    </location>
</feature>
<feature type="binding site" evidence="10">
    <location>
        <position position="338"/>
    </location>
    <ligand>
        <name>(2R)-2-phosphoglycerate</name>
        <dbReference type="ChEBI" id="CHEBI:58289"/>
    </ligand>
</feature>
<evidence type="ECO:0000259" key="11">
    <source>
        <dbReference type="SMART" id="SM01192"/>
    </source>
</evidence>
<dbReference type="SFLD" id="SFLDS00001">
    <property type="entry name" value="Enolase"/>
    <property type="match status" value="1"/>
</dbReference>
<dbReference type="CDD" id="cd03313">
    <property type="entry name" value="enolase"/>
    <property type="match status" value="1"/>
</dbReference>
<dbReference type="EC" id="4.2.1.11" evidence="3 10"/>
<feature type="binding site" evidence="10">
    <location>
        <position position="286"/>
    </location>
    <ligand>
        <name>Mg(2+)</name>
        <dbReference type="ChEBI" id="CHEBI:18420"/>
    </ligand>
</feature>
<feature type="binding site" evidence="10">
    <location>
        <position position="389"/>
    </location>
    <ligand>
        <name>(2R)-2-phosphoglycerate</name>
        <dbReference type="ChEBI" id="CHEBI:58289"/>
    </ligand>
</feature>
<proteinExistence type="inferred from homology"/>
<dbReference type="PIRSF" id="PIRSF001400">
    <property type="entry name" value="Enolase"/>
    <property type="match status" value="1"/>
</dbReference>
<dbReference type="SMART" id="SM01192">
    <property type="entry name" value="Enolase_C"/>
    <property type="match status" value="1"/>
</dbReference>
<dbReference type="PROSITE" id="PS00164">
    <property type="entry name" value="ENOLASE"/>
    <property type="match status" value="1"/>
</dbReference>
<evidence type="ECO:0000313" key="13">
    <source>
        <dbReference type="EMBL" id="MDT7043999.1"/>
    </source>
</evidence>
<organism evidence="13 14">
    <name type="scientific">Candidatus Nitronereus thalassa</name>
    <dbReference type="NCBI Taxonomy" id="3020898"/>
    <lineage>
        <taxon>Bacteria</taxon>
        <taxon>Pseudomonadati</taxon>
        <taxon>Nitrospirota</taxon>
        <taxon>Nitrospiria</taxon>
        <taxon>Nitrospirales</taxon>
        <taxon>Nitrospiraceae</taxon>
        <taxon>Candidatus Nitronereus</taxon>
    </lineage>
</organism>
<dbReference type="InterPro" id="IPR020810">
    <property type="entry name" value="Enolase_C"/>
</dbReference>
<keyword evidence="14" id="KW-1185">Reference proteome</keyword>
<dbReference type="RefSeq" id="WP_313834585.1">
    <property type="nucleotide sequence ID" value="NZ_JAQOUE010000002.1"/>
</dbReference>
<dbReference type="NCBIfam" id="TIGR01060">
    <property type="entry name" value="eno"/>
    <property type="match status" value="1"/>
</dbReference>
<keyword evidence="5 10" id="KW-0964">Secreted</keyword>
<evidence type="ECO:0000256" key="1">
    <source>
        <dbReference type="ARBA" id="ARBA00005031"/>
    </source>
</evidence>
<evidence type="ECO:0000313" key="14">
    <source>
        <dbReference type="Proteomes" id="UP001250932"/>
    </source>
</evidence>
<dbReference type="InterPro" id="IPR036849">
    <property type="entry name" value="Enolase-like_C_sf"/>
</dbReference>
<feature type="domain" description="Enolase C-terminal TIM barrel" evidence="11">
    <location>
        <begin position="139"/>
        <end position="426"/>
    </location>
</feature>
<comment type="cofactor">
    <cofactor evidence="10">
        <name>Mg(2+)</name>
        <dbReference type="ChEBI" id="CHEBI:18420"/>
    </cofactor>
    <text evidence="10">Binds a second Mg(2+) ion via substrate during catalysis.</text>
</comment>
<dbReference type="SUPFAM" id="SSF51604">
    <property type="entry name" value="Enolase C-terminal domain-like"/>
    <property type="match status" value="1"/>
</dbReference>
<dbReference type="Gene3D" id="3.20.20.120">
    <property type="entry name" value="Enolase-like C-terminal domain"/>
    <property type="match status" value="1"/>
</dbReference>
<dbReference type="Proteomes" id="UP001250932">
    <property type="component" value="Unassembled WGS sequence"/>
</dbReference>
<keyword evidence="7 10" id="KW-0324">Glycolysis</keyword>
<protein>
    <recommendedName>
        <fullName evidence="4 10">Enolase</fullName>
        <ecNumber evidence="3 10">4.2.1.11</ecNumber>
    </recommendedName>
    <alternativeName>
        <fullName evidence="10">2-phospho-D-glycerate hydro-lyase</fullName>
    </alternativeName>
    <alternativeName>
        <fullName evidence="10">2-phosphoglycerate dehydratase</fullName>
    </alternativeName>
</protein>
<evidence type="ECO:0000256" key="2">
    <source>
        <dbReference type="ARBA" id="ARBA00009604"/>
    </source>
</evidence>
<evidence type="ECO:0000256" key="6">
    <source>
        <dbReference type="ARBA" id="ARBA00022842"/>
    </source>
</evidence>
<keyword evidence="8 10" id="KW-0456">Lyase</keyword>
<evidence type="ECO:0000256" key="7">
    <source>
        <dbReference type="ARBA" id="ARBA00023152"/>
    </source>
</evidence>
<keyword evidence="6 10" id="KW-0460">Magnesium</keyword>
<evidence type="ECO:0000256" key="4">
    <source>
        <dbReference type="ARBA" id="ARBA00017068"/>
    </source>
</evidence>
<dbReference type="Gene3D" id="3.30.390.10">
    <property type="entry name" value="Enolase-like, N-terminal domain"/>
    <property type="match status" value="1"/>
</dbReference>
<feature type="active site" description="Proton acceptor" evidence="10">
    <location>
        <position position="338"/>
    </location>
</feature>
<dbReference type="EMBL" id="JAQOUE010000002">
    <property type="protein sequence ID" value="MDT7043999.1"/>
    <property type="molecule type" value="Genomic_DNA"/>
</dbReference>
<name>A0ABU3KC19_9BACT</name>
<dbReference type="InterPro" id="IPR020811">
    <property type="entry name" value="Enolase_N"/>
</dbReference>